<dbReference type="GO" id="GO:0003735">
    <property type="term" value="F:structural constituent of ribosome"/>
    <property type="evidence" value="ECO:0007669"/>
    <property type="project" value="InterPro"/>
</dbReference>
<dbReference type="SUPFAM" id="SSF46561">
    <property type="entry name" value="Ribosomal protein L29 (L29p)"/>
    <property type="match status" value="1"/>
</dbReference>
<organism evidence="6 7">
    <name type="scientific">Longimicrobium terrae</name>
    <dbReference type="NCBI Taxonomy" id="1639882"/>
    <lineage>
        <taxon>Bacteria</taxon>
        <taxon>Pseudomonadati</taxon>
        <taxon>Gemmatimonadota</taxon>
        <taxon>Longimicrobiia</taxon>
        <taxon>Longimicrobiales</taxon>
        <taxon>Longimicrobiaceae</taxon>
        <taxon>Longimicrobium</taxon>
    </lineage>
</organism>
<protein>
    <recommendedName>
        <fullName evidence="4 5">Large ribosomal subunit protein uL29</fullName>
    </recommendedName>
</protein>
<keyword evidence="2 5" id="KW-0689">Ribosomal protein</keyword>
<evidence type="ECO:0000313" key="6">
    <source>
        <dbReference type="EMBL" id="MBB6068652.1"/>
    </source>
</evidence>
<evidence type="ECO:0000256" key="2">
    <source>
        <dbReference type="ARBA" id="ARBA00022980"/>
    </source>
</evidence>
<sequence length="66" mass="7980">MKGTEIREMTAQEIAERIQQLQEERFRLRFRAATQQLENPTLLRTIRRDIARLKTVQRARDQKEGR</sequence>
<dbReference type="InterPro" id="IPR018254">
    <property type="entry name" value="Ribosomal_uL29_CS"/>
</dbReference>
<proteinExistence type="inferred from homology"/>
<dbReference type="GO" id="GO:0006412">
    <property type="term" value="P:translation"/>
    <property type="evidence" value="ECO:0007669"/>
    <property type="project" value="UniProtKB-UniRule"/>
</dbReference>
<evidence type="ECO:0000256" key="3">
    <source>
        <dbReference type="ARBA" id="ARBA00023274"/>
    </source>
</evidence>
<keyword evidence="7" id="KW-1185">Reference proteome</keyword>
<comment type="caution">
    <text evidence="6">The sequence shown here is derived from an EMBL/GenBank/DDBJ whole genome shotgun (WGS) entry which is preliminary data.</text>
</comment>
<dbReference type="Proteomes" id="UP000582837">
    <property type="component" value="Unassembled WGS sequence"/>
</dbReference>
<evidence type="ECO:0000256" key="4">
    <source>
        <dbReference type="ARBA" id="ARBA00035204"/>
    </source>
</evidence>
<gene>
    <name evidence="5" type="primary">rpmC</name>
    <name evidence="6" type="ORF">HNQ61_000263</name>
</gene>
<dbReference type="EMBL" id="JACHIA010000001">
    <property type="protein sequence ID" value="MBB6068652.1"/>
    <property type="molecule type" value="Genomic_DNA"/>
</dbReference>
<dbReference type="NCBIfam" id="TIGR00012">
    <property type="entry name" value="L29"/>
    <property type="match status" value="1"/>
</dbReference>
<dbReference type="InterPro" id="IPR036049">
    <property type="entry name" value="Ribosomal_uL29_sf"/>
</dbReference>
<dbReference type="RefSeq" id="WP_170030925.1">
    <property type="nucleotide sequence ID" value="NZ_JABDTL010000001.1"/>
</dbReference>
<evidence type="ECO:0000256" key="1">
    <source>
        <dbReference type="ARBA" id="ARBA00009254"/>
    </source>
</evidence>
<dbReference type="GO" id="GO:0022625">
    <property type="term" value="C:cytosolic large ribosomal subunit"/>
    <property type="evidence" value="ECO:0007669"/>
    <property type="project" value="TreeGrafter"/>
</dbReference>
<keyword evidence="3 5" id="KW-0687">Ribonucleoprotein</keyword>
<accession>A0A841GMW4</accession>
<dbReference type="PANTHER" id="PTHR10916">
    <property type="entry name" value="60S RIBOSOMAL PROTEIN L35/50S RIBOSOMAL PROTEIN L29"/>
    <property type="match status" value="1"/>
</dbReference>
<dbReference type="HAMAP" id="MF_00374">
    <property type="entry name" value="Ribosomal_uL29"/>
    <property type="match status" value="1"/>
</dbReference>
<dbReference type="PANTHER" id="PTHR10916:SF0">
    <property type="entry name" value="LARGE RIBOSOMAL SUBUNIT PROTEIN UL29C"/>
    <property type="match status" value="1"/>
</dbReference>
<dbReference type="CDD" id="cd00427">
    <property type="entry name" value="Ribosomal_L29_HIP"/>
    <property type="match status" value="1"/>
</dbReference>
<evidence type="ECO:0000256" key="5">
    <source>
        <dbReference type="HAMAP-Rule" id="MF_00374"/>
    </source>
</evidence>
<dbReference type="Pfam" id="PF00831">
    <property type="entry name" value="Ribosomal_L29"/>
    <property type="match status" value="1"/>
</dbReference>
<comment type="similarity">
    <text evidence="1 5">Belongs to the universal ribosomal protein uL29 family.</text>
</comment>
<name>A0A841GMW4_9BACT</name>
<dbReference type="InterPro" id="IPR001854">
    <property type="entry name" value="Ribosomal_uL29"/>
</dbReference>
<reference evidence="6 7" key="1">
    <citation type="submission" date="2020-08" db="EMBL/GenBank/DDBJ databases">
        <title>Genomic Encyclopedia of Type Strains, Phase IV (KMG-IV): sequencing the most valuable type-strain genomes for metagenomic binning, comparative biology and taxonomic classification.</title>
        <authorList>
            <person name="Goeker M."/>
        </authorList>
    </citation>
    <scope>NUCLEOTIDE SEQUENCE [LARGE SCALE GENOMIC DNA]</scope>
    <source>
        <strain evidence="6 7">DSM 29007</strain>
    </source>
</reference>
<dbReference type="PROSITE" id="PS00579">
    <property type="entry name" value="RIBOSOMAL_L29"/>
    <property type="match status" value="1"/>
</dbReference>
<evidence type="ECO:0000313" key="7">
    <source>
        <dbReference type="Proteomes" id="UP000582837"/>
    </source>
</evidence>
<dbReference type="FunFam" id="1.10.287.310:FF:000001">
    <property type="entry name" value="50S ribosomal protein L29"/>
    <property type="match status" value="1"/>
</dbReference>
<dbReference type="AlphaFoldDB" id="A0A841GMW4"/>
<dbReference type="InterPro" id="IPR050063">
    <property type="entry name" value="Ribosomal_protein_uL29"/>
</dbReference>
<dbReference type="Gene3D" id="1.10.287.310">
    <property type="match status" value="1"/>
</dbReference>